<reference evidence="1" key="2">
    <citation type="journal article" date="2015" name="Fish Shellfish Immunol.">
        <title>Early steps in the European eel (Anguilla anguilla)-Vibrio vulnificus interaction in the gills: Role of the RtxA13 toxin.</title>
        <authorList>
            <person name="Callol A."/>
            <person name="Pajuelo D."/>
            <person name="Ebbesson L."/>
            <person name="Teles M."/>
            <person name="MacKenzie S."/>
            <person name="Amaro C."/>
        </authorList>
    </citation>
    <scope>NUCLEOTIDE SEQUENCE</scope>
</reference>
<evidence type="ECO:0000313" key="1">
    <source>
        <dbReference type="EMBL" id="JAH18273.1"/>
    </source>
</evidence>
<dbReference type="AlphaFoldDB" id="A0A0E9QQ89"/>
<dbReference type="EMBL" id="GBXM01090304">
    <property type="protein sequence ID" value="JAH18273.1"/>
    <property type="molecule type" value="Transcribed_RNA"/>
</dbReference>
<accession>A0A0E9QQ89</accession>
<reference evidence="1" key="1">
    <citation type="submission" date="2014-11" db="EMBL/GenBank/DDBJ databases">
        <authorList>
            <person name="Amaro Gonzalez C."/>
        </authorList>
    </citation>
    <scope>NUCLEOTIDE SEQUENCE</scope>
</reference>
<sequence length="63" mass="6993">MEPPLGHFWNSVLPIHAHLLEFCSPNTCTSYNAPPCHSSTATNAMKTLLEGTCQNRFRLVSGY</sequence>
<proteinExistence type="predicted"/>
<organism evidence="1">
    <name type="scientific">Anguilla anguilla</name>
    <name type="common">European freshwater eel</name>
    <name type="synonym">Muraena anguilla</name>
    <dbReference type="NCBI Taxonomy" id="7936"/>
    <lineage>
        <taxon>Eukaryota</taxon>
        <taxon>Metazoa</taxon>
        <taxon>Chordata</taxon>
        <taxon>Craniata</taxon>
        <taxon>Vertebrata</taxon>
        <taxon>Euteleostomi</taxon>
        <taxon>Actinopterygii</taxon>
        <taxon>Neopterygii</taxon>
        <taxon>Teleostei</taxon>
        <taxon>Anguilliformes</taxon>
        <taxon>Anguillidae</taxon>
        <taxon>Anguilla</taxon>
    </lineage>
</organism>
<name>A0A0E9QQ89_ANGAN</name>
<protein>
    <submittedName>
        <fullName evidence="1">Uncharacterized protein</fullName>
    </submittedName>
</protein>